<evidence type="ECO:0000313" key="2">
    <source>
        <dbReference type="EMBL" id="MEO3941673.1"/>
    </source>
</evidence>
<name>A0ABV0GSV5_PAENI</name>
<reference evidence="2 3" key="1">
    <citation type="journal article" date="2024" name="Appl. Microbiol. Biotechnol.">
        <title>Biosynthetic gene clusters with biotechnological applications in novel Antarctic isolates from Actinomycetota.</title>
        <authorList>
            <person name="Bruna P."/>
            <person name="Nunez-Montero K."/>
            <person name="Contreras M.J."/>
            <person name="Leal K."/>
            <person name="Garcia M."/>
            <person name="Abanto M."/>
            <person name="Barrientos L."/>
        </authorList>
    </citation>
    <scope>NUCLEOTIDE SEQUENCE [LARGE SCALE GENOMIC DNA]</scope>
    <source>
        <strain evidence="2 3">Se16.17</strain>
    </source>
</reference>
<dbReference type="EMBL" id="JBBMFV010000004">
    <property type="protein sequence ID" value="MEO3941673.1"/>
    <property type="molecule type" value="Genomic_DNA"/>
</dbReference>
<evidence type="ECO:0000259" key="1">
    <source>
        <dbReference type="Pfam" id="PF00112"/>
    </source>
</evidence>
<accession>A0ABV0GSV5</accession>
<dbReference type="Proteomes" id="UP001448614">
    <property type="component" value="Unassembled WGS sequence"/>
</dbReference>
<dbReference type="Pfam" id="PF00112">
    <property type="entry name" value="Peptidase_C1"/>
    <property type="match status" value="1"/>
</dbReference>
<keyword evidence="3" id="KW-1185">Reference proteome</keyword>
<dbReference type="SUPFAM" id="SSF54001">
    <property type="entry name" value="Cysteine proteinases"/>
    <property type="match status" value="1"/>
</dbReference>
<dbReference type="InterPro" id="IPR000668">
    <property type="entry name" value="Peptidase_C1A_C"/>
</dbReference>
<dbReference type="RefSeq" id="WP_347783631.1">
    <property type="nucleotide sequence ID" value="NZ_JBBMFV010000004.1"/>
</dbReference>
<dbReference type="InterPro" id="IPR038765">
    <property type="entry name" value="Papain-like_cys_pep_sf"/>
</dbReference>
<organism evidence="2 3">
    <name type="scientific">Paenarthrobacter nicotinovorans</name>
    <name type="common">Arthrobacter nicotinovorans</name>
    <dbReference type="NCBI Taxonomy" id="29320"/>
    <lineage>
        <taxon>Bacteria</taxon>
        <taxon>Bacillati</taxon>
        <taxon>Actinomycetota</taxon>
        <taxon>Actinomycetes</taxon>
        <taxon>Micrococcales</taxon>
        <taxon>Micrococcaceae</taxon>
        <taxon>Paenarthrobacter</taxon>
    </lineage>
</organism>
<proteinExistence type="predicted"/>
<gene>
    <name evidence="2" type="ORF">V3C41_11400</name>
</gene>
<sequence>MLPVDQTQPWPTIDLTDRFIPFSFSQGPRPLCLAFATSSAHKIARGSVTDFSPEALWHFCHRNGYTQPEGTSFPAIAEAIGREGQPSLGAWPYNQALFHDTEDVPALAQKETWRTAVLSPVTLSPGAQTYLERTLTTGRAVVVAIEVSDEFTLVKGAEVVVVPDVIPEPQGVHAVLIVGAADDGRGGRIYRVLNSWGLDWADGGFTWLPALYLDKYAVGAAALTL</sequence>
<evidence type="ECO:0000313" key="3">
    <source>
        <dbReference type="Proteomes" id="UP001448614"/>
    </source>
</evidence>
<comment type="caution">
    <text evidence="2">The sequence shown here is derived from an EMBL/GenBank/DDBJ whole genome shotgun (WGS) entry which is preliminary data.</text>
</comment>
<dbReference type="Gene3D" id="3.90.70.10">
    <property type="entry name" value="Cysteine proteinases"/>
    <property type="match status" value="1"/>
</dbReference>
<feature type="domain" description="Peptidase C1A papain C-terminal" evidence="1">
    <location>
        <begin position="36"/>
        <end position="207"/>
    </location>
</feature>
<protein>
    <submittedName>
        <fullName evidence="2">C1 family peptidase</fullName>
    </submittedName>
</protein>